<protein>
    <submittedName>
        <fullName evidence="1">Uncharacterized protein</fullName>
    </submittedName>
</protein>
<proteinExistence type="predicted"/>
<organism evidence="1 2">
    <name type="scientific">Meloidogyne enterolobii</name>
    <name type="common">Root-knot nematode worm</name>
    <name type="synonym">Meloidogyne mayaguensis</name>
    <dbReference type="NCBI Taxonomy" id="390850"/>
    <lineage>
        <taxon>Eukaryota</taxon>
        <taxon>Metazoa</taxon>
        <taxon>Ecdysozoa</taxon>
        <taxon>Nematoda</taxon>
        <taxon>Chromadorea</taxon>
        <taxon>Rhabditida</taxon>
        <taxon>Tylenchina</taxon>
        <taxon>Tylenchomorpha</taxon>
        <taxon>Tylenchoidea</taxon>
        <taxon>Meloidogynidae</taxon>
        <taxon>Meloidogyninae</taxon>
        <taxon>Meloidogyne</taxon>
    </lineage>
</organism>
<comment type="caution">
    <text evidence="1">The sequence shown here is derived from an EMBL/GenBank/DDBJ whole genome shotgun (WGS) entry which is preliminary data.</text>
</comment>
<sequence>MASNYCYCYTLFLRQSYNHYIHKNMERETPIECSISTYSKSVQIALDNKELIEEATFIVFIYYFLRKRPSFQEYIRSLNSEKLLARIGGVFGKAKAYNVHLYFPGLLIPKIECQDLLYSSMYKHYFITESIVEKWHMKMVIENYLIKDWIDEYKSFFKFFKIIFLINLENKKESEVNSIDKFWNKNSENFWNKDIMNGNIDVTYEKELIEEVYLNTKIMLWIN</sequence>
<accession>A0A6V7VY31</accession>
<gene>
    <name evidence="1" type="ORF">MENT_LOCUS31882</name>
</gene>
<dbReference type="EMBL" id="CAJEWN010000354">
    <property type="protein sequence ID" value="CAD2179846.1"/>
    <property type="molecule type" value="Genomic_DNA"/>
</dbReference>
<name>A0A6V7VY31_MELEN</name>
<reference evidence="1 2" key="1">
    <citation type="submission" date="2020-08" db="EMBL/GenBank/DDBJ databases">
        <authorList>
            <person name="Koutsovoulos G."/>
            <person name="Danchin GJ E."/>
        </authorList>
    </citation>
    <scope>NUCLEOTIDE SEQUENCE [LARGE SCALE GENOMIC DNA]</scope>
</reference>
<dbReference type="Proteomes" id="UP000580250">
    <property type="component" value="Unassembled WGS sequence"/>
</dbReference>
<dbReference type="AlphaFoldDB" id="A0A6V7VY31"/>
<evidence type="ECO:0000313" key="1">
    <source>
        <dbReference type="EMBL" id="CAD2179846.1"/>
    </source>
</evidence>
<dbReference type="OrthoDB" id="5907216at2759"/>
<evidence type="ECO:0000313" key="2">
    <source>
        <dbReference type="Proteomes" id="UP000580250"/>
    </source>
</evidence>